<dbReference type="PANTHER" id="PTHR43877:SF2">
    <property type="entry name" value="AMINOALKYLPHOSPHONATE N-ACETYLTRANSFERASE-RELATED"/>
    <property type="match status" value="1"/>
</dbReference>
<feature type="non-terminal residue" evidence="4">
    <location>
        <position position="138"/>
    </location>
</feature>
<evidence type="ECO:0000313" key="5">
    <source>
        <dbReference type="Proteomes" id="UP000567293"/>
    </source>
</evidence>
<dbReference type="CDD" id="cd04301">
    <property type="entry name" value="NAT_SF"/>
    <property type="match status" value="1"/>
</dbReference>
<feature type="domain" description="N-acetyltransferase" evidence="3">
    <location>
        <begin position="4"/>
        <end position="138"/>
    </location>
</feature>
<dbReference type="SUPFAM" id="SSF55729">
    <property type="entry name" value="Acyl-CoA N-acyltransferases (Nat)"/>
    <property type="match status" value="1"/>
</dbReference>
<organism evidence="4 5">
    <name type="scientific">Candidatus Acidiferrum panamense</name>
    <dbReference type="NCBI Taxonomy" id="2741543"/>
    <lineage>
        <taxon>Bacteria</taxon>
        <taxon>Pseudomonadati</taxon>
        <taxon>Acidobacteriota</taxon>
        <taxon>Terriglobia</taxon>
        <taxon>Candidatus Acidiferrales</taxon>
        <taxon>Candidatus Acidiferrum</taxon>
    </lineage>
</organism>
<keyword evidence="1" id="KW-0808">Transferase</keyword>
<dbReference type="GO" id="GO:0016747">
    <property type="term" value="F:acyltransferase activity, transferring groups other than amino-acyl groups"/>
    <property type="evidence" value="ECO:0007669"/>
    <property type="project" value="InterPro"/>
</dbReference>
<protein>
    <submittedName>
        <fullName evidence="4">GNAT family N-acetyltransferase</fullName>
    </submittedName>
</protein>
<sequence length="138" mass="15487">MPPLEFREAMPGDETVLFPMMRELAVQEPGAVPFDESAARSAFRQFLSLPAFGRGWLVSDGGALSGYVILTIGFSFEFRGHDAFIDELYIVPTHRRRGLGRAAMAFVEQQAREMGVHAMHLEVERGNDPARELYRRTG</sequence>
<dbReference type="EMBL" id="JACDQQ010000437">
    <property type="protein sequence ID" value="MBA0084240.1"/>
    <property type="molecule type" value="Genomic_DNA"/>
</dbReference>
<comment type="caution">
    <text evidence="4">The sequence shown here is derived from an EMBL/GenBank/DDBJ whole genome shotgun (WGS) entry which is preliminary data.</text>
</comment>
<dbReference type="Proteomes" id="UP000567293">
    <property type="component" value="Unassembled WGS sequence"/>
</dbReference>
<reference evidence="4" key="1">
    <citation type="submission" date="2020-06" db="EMBL/GenBank/DDBJ databases">
        <title>Legume-microbial interactions unlock mineral nutrients during tropical forest succession.</title>
        <authorList>
            <person name="Epihov D.Z."/>
        </authorList>
    </citation>
    <scope>NUCLEOTIDE SEQUENCE [LARGE SCALE GENOMIC DNA]</scope>
    <source>
        <strain evidence="4">Pan2503</strain>
    </source>
</reference>
<proteinExistence type="predicted"/>
<keyword evidence="2" id="KW-0012">Acyltransferase</keyword>
<evidence type="ECO:0000256" key="1">
    <source>
        <dbReference type="ARBA" id="ARBA00022679"/>
    </source>
</evidence>
<keyword evidence="5" id="KW-1185">Reference proteome</keyword>
<dbReference type="AlphaFoldDB" id="A0A7V8SVJ3"/>
<evidence type="ECO:0000259" key="3">
    <source>
        <dbReference type="PROSITE" id="PS51186"/>
    </source>
</evidence>
<dbReference type="InterPro" id="IPR016181">
    <property type="entry name" value="Acyl_CoA_acyltransferase"/>
</dbReference>
<dbReference type="InterPro" id="IPR050832">
    <property type="entry name" value="Bact_Acetyltransf"/>
</dbReference>
<dbReference type="Gene3D" id="3.40.630.30">
    <property type="match status" value="1"/>
</dbReference>
<dbReference type="Pfam" id="PF00583">
    <property type="entry name" value="Acetyltransf_1"/>
    <property type="match status" value="1"/>
</dbReference>
<dbReference type="InterPro" id="IPR000182">
    <property type="entry name" value="GNAT_dom"/>
</dbReference>
<gene>
    <name evidence="4" type="ORF">HRJ53_04525</name>
</gene>
<dbReference type="PANTHER" id="PTHR43877">
    <property type="entry name" value="AMINOALKYLPHOSPHONATE N-ACETYLTRANSFERASE-RELATED-RELATED"/>
    <property type="match status" value="1"/>
</dbReference>
<name>A0A7V8SVJ3_9BACT</name>
<evidence type="ECO:0000313" key="4">
    <source>
        <dbReference type="EMBL" id="MBA0084240.1"/>
    </source>
</evidence>
<evidence type="ECO:0000256" key="2">
    <source>
        <dbReference type="ARBA" id="ARBA00023315"/>
    </source>
</evidence>
<dbReference type="PROSITE" id="PS51186">
    <property type="entry name" value="GNAT"/>
    <property type="match status" value="1"/>
</dbReference>
<accession>A0A7V8SVJ3</accession>